<evidence type="ECO:0000256" key="1">
    <source>
        <dbReference type="ARBA" id="ARBA00004370"/>
    </source>
</evidence>
<dbReference type="OrthoDB" id="21458at2759"/>
<comment type="subcellular location">
    <subcellularLocation>
        <location evidence="1">Membrane</location>
    </subcellularLocation>
</comment>
<dbReference type="Pfam" id="PF14778">
    <property type="entry name" value="ODR4-like"/>
    <property type="match status" value="1"/>
</dbReference>
<dbReference type="GO" id="GO:0012505">
    <property type="term" value="C:endomembrane system"/>
    <property type="evidence" value="ECO:0007669"/>
    <property type="project" value="TreeGrafter"/>
</dbReference>
<feature type="region of interest" description="Disordered" evidence="6">
    <location>
        <begin position="51"/>
        <end position="99"/>
    </location>
</feature>
<accession>A0A7R9C0S3</accession>
<dbReference type="AlphaFoldDB" id="A0A7R9C0S3"/>
<evidence type="ECO:0000256" key="4">
    <source>
        <dbReference type="ARBA" id="ARBA00022989"/>
    </source>
</evidence>
<dbReference type="EMBL" id="CAJPEX010005562">
    <property type="protein sequence ID" value="CAG0923671.1"/>
    <property type="molecule type" value="Genomic_DNA"/>
</dbReference>
<keyword evidence="9" id="KW-1185">Reference proteome</keyword>
<evidence type="ECO:0000256" key="2">
    <source>
        <dbReference type="ARBA" id="ARBA00010131"/>
    </source>
</evidence>
<dbReference type="PANTHER" id="PTHR33966:SF1">
    <property type="entry name" value="PROTEIN ODR-4 HOMOLOG"/>
    <property type="match status" value="1"/>
</dbReference>
<evidence type="ECO:0000313" key="9">
    <source>
        <dbReference type="Proteomes" id="UP000678499"/>
    </source>
</evidence>
<keyword evidence="3 7" id="KW-0812">Transmembrane</keyword>
<evidence type="ECO:0000313" key="8">
    <source>
        <dbReference type="EMBL" id="CAD7283519.1"/>
    </source>
</evidence>
<evidence type="ECO:0000256" key="7">
    <source>
        <dbReference type="SAM" id="Phobius"/>
    </source>
</evidence>
<dbReference type="EMBL" id="OA887599">
    <property type="protein sequence ID" value="CAD7283519.1"/>
    <property type="molecule type" value="Genomic_DNA"/>
</dbReference>
<dbReference type="GO" id="GO:0016020">
    <property type="term" value="C:membrane"/>
    <property type="evidence" value="ECO:0007669"/>
    <property type="project" value="UniProtKB-SubCell"/>
</dbReference>
<evidence type="ECO:0000256" key="6">
    <source>
        <dbReference type="SAM" id="MobiDB-lite"/>
    </source>
</evidence>
<gene>
    <name evidence="8" type="ORF">NMOB1V02_LOCUS11134</name>
</gene>
<dbReference type="InterPro" id="IPR029454">
    <property type="entry name" value="ODR-4-like"/>
</dbReference>
<feature type="compositionally biased region" description="Low complexity" evidence="6">
    <location>
        <begin position="83"/>
        <end position="97"/>
    </location>
</feature>
<evidence type="ECO:0000256" key="3">
    <source>
        <dbReference type="ARBA" id="ARBA00022692"/>
    </source>
</evidence>
<feature type="transmembrane region" description="Helical" evidence="7">
    <location>
        <begin position="527"/>
        <end position="545"/>
    </location>
</feature>
<comment type="similarity">
    <text evidence="2">Belongs to the ODR-4 family.</text>
</comment>
<sequence length="550" mass="60507">MVLRVGAEPEVSLAFENFVAQGPFSIGFLLGCSYENRHKIIHVAPVNQLTEDDEDKAKRSRVTVEECSGGSMEMDELNPGRTSSNSSLESDASAPSSTASNVQDVKVSLVAEQAVQFMRLLPGRFRILGLAVVSKANIIDAGNRKDIAKVSAILDAIRKAIETSCVSWSLDEGMDLSEWLLAAADSTTCRFKFVFGGSPFLDTYKPCDCKISNEPTKWHEFKTKVAVDWKFFIPSEIRDQSLFKQFRACLKPYVTEVKAARCLLDGCMRDNSDVIEPSSKNEKKKAFSSATVPFIQHNRSHRVDFLIDPACGDSKSDFIRYYDDSVGFMHIRGSIVSRAFGEGKITVERALSVRLKFRAHRVLSLALSGVSVALDMVVEDGDASDGGNLPHASCHVFFAVCLFRFCSLTEPASPRRGSECTTPKVLLSDYLFPGEGSEDACRSLSHVLGINLNEDHVISGSETVACEKIKMIERRTSELMKEVESAQGSEKGDASDACMIEDSIDERRQERGGEGRLACETVRFRQTALVGCVAILASLVLWMYGKIFAA</sequence>
<evidence type="ECO:0000256" key="5">
    <source>
        <dbReference type="ARBA" id="ARBA00023136"/>
    </source>
</evidence>
<protein>
    <submittedName>
        <fullName evidence="8">Uncharacterized protein</fullName>
    </submittedName>
</protein>
<keyword evidence="5 7" id="KW-0472">Membrane</keyword>
<dbReference type="PROSITE" id="PS51257">
    <property type="entry name" value="PROKAR_LIPOPROTEIN"/>
    <property type="match status" value="1"/>
</dbReference>
<proteinExistence type="inferred from homology"/>
<keyword evidence="4 7" id="KW-1133">Transmembrane helix</keyword>
<dbReference type="PANTHER" id="PTHR33966">
    <property type="entry name" value="PROTEIN ODR-4 HOMOLOG"/>
    <property type="match status" value="1"/>
</dbReference>
<dbReference type="GO" id="GO:0008104">
    <property type="term" value="P:intracellular protein localization"/>
    <property type="evidence" value="ECO:0007669"/>
    <property type="project" value="TreeGrafter"/>
</dbReference>
<name>A0A7R9C0S3_9CRUS</name>
<reference evidence="8" key="1">
    <citation type="submission" date="2020-11" db="EMBL/GenBank/DDBJ databases">
        <authorList>
            <person name="Tran Van P."/>
        </authorList>
    </citation>
    <scope>NUCLEOTIDE SEQUENCE</scope>
</reference>
<organism evidence="8">
    <name type="scientific">Notodromas monacha</name>
    <dbReference type="NCBI Taxonomy" id="399045"/>
    <lineage>
        <taxon>Eukaryota</taxon>
        <taxon>Metazoa</taxon>
        <taxon>Ecdysozoa</taxon>
        <taxon>Arthropoda</taxon>
        <taxon>Crustacea</taxon>
        <taxon>Oligostraca</taxon>
        <taxon>Ostracoda</taxon>
        <taxon>Podocopa</taxon>
        <taxon>Podocopida</taxon>
        <taxon>Cypridocopina</taxon>
        <taxon>Cypridoidea</taxon>
        <taxon>Cyprididae</taxon>
        <taxon>Notodromas</taxon>
    </lineage>
</organism>
<dbReference type="Proteomes" id="UP000678499">
    <property type="component" value="Unassembled WGS sequence"/>
</dbReference>